<dbReference type="EMBL" id="CAIJEO010000007">
    <property type="protein sequence ID" value="CAD0097235.1"/>
    <property type="molecule type" value="Genomic_DNA"/>
</dbReference>
<comment type="caution">
    <text evidence="1">The sequence shown here is derived from an EMBL/GenBank/DDBJ whole genome shotgun (WGS) entry which is preliminary data.</text>
</comment>
<dbReference type="GO" id="GO:0000447">
    <property type="term" value="P:endonucleolytic cleavage in ITS1 to separate SSU-rRNA from 5.8S rRNA and LSU-rRNA from tricistronic rRNA transcript (SSU-rRNA, 5.8S rRNA, LSU-rRNA)"/>
    <property type="evidence" value="ECO:0007669"/>
    <property type="project" value="TreeGrafter"/>
</dbReference>
<keyword evidence="2" id="KW-1185">Reference proteome</keyword>
<dbReference type="PANTHER" id="PTHR15396">
    <property type="entry name" value="RIBONUCLEASE P PROTEIN SUBUNIT P40"/>
    <property type="match status" value="1"/>
</dbReference>
<evidence type="ECO:0000313" key="1">
    <source>
        <dbReference type="EMBL" id="CAD0097235.1"/>
    </source>
</evidence>
<proteinExistence type="predicted"/>
<evidence type="ECO:0000313" key="2">
    <source>
        <dbReference type="Proteomes" id="UP000714618"/>
    </source>
</evidence>
<dbReference type="GO" id="GO:0000171">
    <property type="term" value="F:ribonuclease MRP activity"/>
    <property type="evidence" value="ECO:0007669"/>
    <property type="project" value="TreeGrafter"/>
</dbReference>
<dbReference type="PANTHER" id="PTHR15396:SF1">
    <property type="entry name" value="RIBONUCLEASE P PROTEIN SUBUNIT P40"/>
    <property type="match status" value="1"/>
</dbReference>
<dbReference type="Proteomes" id="UP000714618">
    <property type="component" value="Unassembled WGS sequence"/>
</dbReference>
<dbReference type="InterPro" id="IPR013893">
    <property type="entry name" value="RNase_P_Rpp40"/>
</dbReference>
<name>A0A9N8JYL8_9PEZI</name>
<protein>
    <submittedName>
        <fullName evidence="1">Uncharacterized protein</fullName>
    </submittedName>
</protein>
<dbReference type="GO" id="GO:0004526">
    <property type="term" value="F:ribonuclease P activity"/>
    <property type="evidence" value="ECO:0007669"/>
    <property type="project" value="TreeGrafter"/>
</dbReference>
<dbReference type="OrthoDB" id="63112at2759"/>
<organism evidence="1 2">
    <name type="scientific">Aureobasidium mustum</name>
    <dbReference type="NCBI Taxonomy" id="2773714"/>
    <lineage>
        <taxon>Eukaryota</taxon>
        <taxon>Fungi</taxon>
        <taxon>Dikarya</taxon>
        <taxon>Ascomycota</taxon>
        <taxon>Pezizomycotina</taxon>
        <taxon>Dothideomycetes</taxon>
        <taxon>Dothideomycetidae</taxon>
        <taxon>Dothideales</taxon>
        <taxon>Saccotheciaceae</taxon>
        <taxon>Aureobasidium</taxon>
    </lineage>
</organism>
<dbReference type="GO" id="GO:0000172">
    <property type="term" value="C:ribonuclease MRP complex"/>
    <property type="evidence" value="ECO:0007669"/>
    <property type="project" value="TreeGrafter"/>
</dbReference>
<dbReference type="Pfam" id="PF08584">
    <property type="entry name" value="Ribonuc_P_40"/>
    <property type="match status" value="1"/>
</dbReference>
<dbReference type="GO" id="GO:0030681">
    <property type="term" value="C:multimeric ribonuclease P complex"/>
    <property type="evidence" value="ECO:0007669"/>
    <property type="project" value="TreeGrafter"/>
</dbReference>
<accession>A0A9N8JYL8</accession>
<reference evidence="1" key="1">
    <citation type="submission" date="2020-06" db="EMBL/GenBank/DDBJ databases">
        <authorList>
            <person name="Onetto C."/>
        </authorList>
    </citation>
    <scope>NUCLEOTIDE SEQUENCE</scope>
</reference>
<sequence length="359" mass="39205">MLDIGKPSKLPTPKCYFSTTTLPSYNDISELPTKKTPFNLLHSSPYYHTVTLLSPSSSPLNITTTSKPSKYARLQMPLLSLLKGDFFTKHIKTGNVLLLSAPLKLEATSSEARFTLINGVLSITCDRAIYERAGLTGTAVADPHARKHGTSKFCIEVNLRLPSMLAGKKGFERVLRAAETVFVGEISWLFYDVDAGGVTEDDAALGKEVEIKEVKAETEDLEKVLVPGFPSDIAKSPDGENDLFELLEWISLAALNSPRIQQGDLVDEIISRYEVPTISSIPTANTTDGSNNGTTTQNLTKTTFTGFLPASLIASTFGEALLQLKDSWFAFLVRGFEDGKTFVVLKTEDGRALSWDIEG</sequence>
<dbReference type="GO" id="GO:0001682">
    <property type="term" value="P:tRNA 5'-leader removal"/>
    <property type="evidence" value="ECO:0007669"/>
    <property type="project" value="InterPro"/>
</dbReference>
<dbReference type="AlphaFoldDB" id="A0A9N8JYL8"/>
<gene>
    <name evidence="1" type="ORF">AWRI4233_LOCUS6126</name>
</gene>